<keyword evidence="5 11" id="KW-0812">Transmembrane</keyword>
<keyword evidence="9 11" id="KW-0472">Membrane</keyword>
<dbReference type="PANTHER" id="PTHR12317:SF79">
    <property type="entry name" value="ACYLTRANSFERASE"/>
    <property type="match status" value="1"/>
</dbReference>
<dbReference type="Proteomes" id="UP001153292">
    <property type="component" value="Chromosome 8"/>
</dbReference>
<keyword evidence="4 11" id="KW-0808">Transferase</keyword>
<feature type="transmembrane region" description="Helical" evidence="11">
    <location>
        <begin position="39"/>
        <end position="60"/>
    </location>
</feature>
<comment type="caution">
    <text evidence="11">Lacks conserved residue(s) required for the propagation of feature annotation.</text>
</comment>
<keyword evidence="3" id="KW-0444">Lipid biosynthesis</keyword>
<evidence type="ECO:0000256" key="6">
    <source>
        <dbReference type="ARBA" id="ARBA00022824"/>
    </source>
</evidence>
<evidence type="ECO:0000256" key="10">
    <source>
        <dbReference type="ARBA" id="ARBA00023315"/>
    </source>
</evidence>
<dbReference type="PANTHER" id="PTHR12317">
    <property type="entry name" value="DIACYLGLYCEROL O-ACYLTRANSFERASE"/>
    <property type="match status" value="1"/>
</dbReference>
<dbReference type="CDD" id="cd07987">
    <property type="entry name" value="LPLAT_MGAT-like"/>
    <property type="match status" value="1"/>
</dbReference>
<dbReference type="EMBL" id="OU963901">
    <property type="protein sequence ID" value="CAH0407503.1"/>
    <property type="molecule type" value="Genomic_DNA"/>
</dbReference>
<dbReference type="EC" id="2.3.1.-" evidence="11"/>
<sequence length="357" mass="40909">MDWTELLQKIKRIFWKLSNALGLQWAPVDIPMERRLQTLAAAGWIFLVLFGEGFSIYLAIQLLYSQYWYLGILYAAWMLNDIDICHKGGRKFDWVRNWSWWRYYCDYFPMKLVKTTDLDPSRNYLFACFPHGVVSSGAFGAFATNAANFYQLFPGMTCNMITLGGHFLVPFFRDLVLALGACASSQESLLHLLNLKKYKGKCVALIVGGAAEALDSHPGKYKLTLSRRKGFIRVAMMAGSPLVPVFSFGEPDVFRPMSNPQDSLMRRFQEWVKRYTGISPLFPIGRGMFQYTFGVLPLRCPITTVVGAPMEVAKNLEPTPEEVDKVHEEFTWRLVTLFESEKAKYLKDHEKVKLDLI</sequence>
<keyword evidence="7 11" id="KW-1133">Transmembrane helix</keyword>
<name>A0ABN8BGF4_CHISP</name>
<evidence type="ECO:0000256" key="9">
    <source>
        <dbReference type="ARBA" id="ARBA00023136"/>
    </source>
</evidence>
<dbReference type="InterPro" id="IPR007130">
    <property type="entry name" value="DAGAT"/>
</dbReference>
<organism evidence="12 13">
    <name type="scientific">Chilo suppressalis</name>
    <name type="common">Asiatic rice borer moth</name>
    <dbReference type="NCBI Taxonomy" id="168631"/>
    <lineage>
        <taxon>Eukaryota</taxon>
        <taxon>Metazoa</taxon>
        <taxon>Ecdysozoa</taxon>
        <taxon>Arthropoda</taxon>
        <taxon>Hexapoda</taxon>
        <taxon>Insecta</taxon>
        <taxon>Pterygota</taxon>
        <taxon>Neoptera</taxon>
        <taxon>Endopterygota</taxon>
        <taxon>Lepidoptera</taxon>
        <taxon>Glossata</taxon>
        <taxon>Ditrysia</taxon>
        <taxon>Pyraloidea</taxon>
        <taxon>Crambidae</taxon>
        <taxon>Crambinae</taxon>
        <taxon>Chilo</taxon>
    </lineage>
</organism>
<evidence type="ECO:0000256" key="7">
    <source>
        <dbReference type="ARBA" id="ARBA00022989"/>
    </source>
</evidence>
<evidence type="ECO:0000256" key="5">
    <source>
        <dbReference type="ARBA" id="ARBA00022692"/>
    </source>
</evidence>
<keyword evidence="6 11" id="KW-0256">Endoplasmic reticulum</keyword>
<evidence type="ECO:0000313" key="12">
    <source>
        <dbReference type="EMBL" id="CAH0407503.1"/>
    </source>
</evidence>
<evidence type="ECO:0000256" key="3">
    <source>
        <dbReference type="ARBA" id="ARBA00022516"/>
    </source>
</evidence>
<accession>A0ABN8BGF4</accession>
<keyword evidence="13" id="KW-1185">Reference proteome</keyword>
<proteinExistence type="inferred from homology"/>
<protein>
    <recommendedName>
        <fullName evidence="11">Acyltransferase</fullName>
        <ecNumber evidence="11">2.3.1.-</ecNumber>
    </recommendedName>
</protein>
<evidence type="ECO:0000256" key="1">
    <source>
        <dbReference type="ARBA" id="ARBA00004477"/>
    </source>
</evidence>
<evidence type="ECO:0000256" key="11">
    <source>
        <dbReference type="RuleBase" id="RU367023"/>
    </source>
</evidence>
<evidence type="ECO:0000256" key="4">
    <source>
        <dbReference type="ARBA" id="ARBA00022679"/>
    </source>
</evidence>
<evidence type="ECO:0000256" key="2">
    <source>
        <dbReference type="ARBA" id="ARBA00005420"/>
    </source>
</evidence>
<reference evidence="12" key="1">
    <citation type="submission" date="2021-12" db="EMBL/GenBank/DDBJ databases">
        <authorList>
            <person name="King R."/>
        </authorList>
    </citation>
    <scope>NUCLEOTIDE SEQUENCE</scope>
</reference>
<dbReference type="Pfam" id="PF03982">
    <property type="entry name" value="DAGAT"/>
    <property type="match status" value="1"/>
</dbReference>
<gene>
    <name evidence="12" type="ORF">CHILSU_LOCUS10903</name>
</gene>
<keyword evidence="10" id="KW-0012">Acyltransferase</keyword>
<keyword evidence="8" id="KW-0443">Lipid metabolism</keyword>
<evidence type="ECO:0000313" key="13">
    <source>
        <dbReference type="Proteomes" id="UP001153292"/>
    </source>
</evidence>
<comment type="subcellular location">
    <subcellularLocation>
        <location evidence="1 11">Endoplasmic reticulum membrane</location>
        <topology evidence="1 11">Multi-pass membrane protein</topology>
    </subcellularLocation>
</comment>
<comment type="similarity">
    <text evidence="2 11">Belongs to the diacylglycerol acyltransferase family.</text>
</comment>
<evidence type="ECO:0000256" key="8">
    <source>
        <dbReference type="ARBA" id="ARBA00023098"/>
    </source>
</evidence>